<evidence type="ECO:0000313" key="4">
    <source>
        <dbReference type="Proteomes" id="UP000225889"/>
    </source>
</evidence>
<sequence length="177" mass="19788">MEIYFRAIISLFINLKNKIFFQGRYKANLLQSFGPRFRVHMSGKDSKIEIGKKTVTRAGMQLRVEGGTLKIGNQCFFNTNMNITCVDEVTIGDYCQFANNIVIVDHDHDYKQGINPGLVSSPIHIGNNVWVGANAVILRGVTIGDNSVIAAGSVVRKDVPANTVLYQKREDNYKSFQ</sequence>
<dbReference type="InterPro" id="IPR018357">
    <property type="entry name" value="Hexapep_transf_CS"/>
</dbReference>
<dbReference type="CDD" id="cd04647">
    <property type="entry name" value="LbH_MAT_like"/>
    <property type="match status" value="1"/>
</dbReference>
<reference evidence="3 4" key="2">
    <citation type="submission" date="2017-10" db="EMBL/GenBank/DDBJ databases">
        <authorList>
            <person name="Banno H."/>
            <person name="Chua N.-H."/>
        </authorList>
    </citation>
    <scope>NUCLEOTIDE SEQUENCE [LARGE SCALE GENOMIC DNA]</scope>
    <source>
        <strain evidence="3 4">JK626</strain>
    </source>
</reference>
<evidence type="ECO:0000256" key="2">
    <source>
        <dbReference type="ARBA" id="ARBA00022737"/>
    </source>
</evidence>
<dbReference type="SUPFAM" id="SSF51161">
    <property type="entry name" value="Trimeric LpxA-like enzymes"/>
    <property type="match status" value="1"/>
</dbReference>
<protein>
    <submittedName>
        <fullName evidence="3">Maltose O-acetyltransferase</fullName>
    </submittedName>
</protein>
<dbReference type="GO" id="GO:0016740">
    <property type="term" value="F:transferase activity"/>
    <property type="evidence" value="ECO:0007669"/>
    <property type="project" value="UniProtKB-KW"/>
</dbReference>
<dbReference type="PANTHER" id="PTHR23416">
    <property type="entry name" value="SIALIC ACID SYNTHASE-RELATED"/>
    <property type="match status" value="1"/>
</dbReference>
<organism evidence="3 4">
    <name type="scientific">Pseudobutyrivibrio ruminis</name>
    <dbReference type="NCBI Taxonomy" id="46206"/>
    <lineage>
        <taxon>Bacteria</taxon>
        <taxon>Bacillati</taxon>
        <taxon>Bacillota</taxon>
        <taxon>Clostridia</taxon>
        <taxon>Lachnospirales</taxon>
        <taxon>Lachnospiraceae</taxon>
        <taxon>Pseudobutyrivibrio</taxon>
    </lineage>
</organism>
<dbReference type="EMBL" id="PDYF01000006">
    <property type="protein sequence ID" value="PHU36143.1"/>
    <property type="molecule type" value="Genomic_DNA"/>
</dbReference>
<dbReference type="AlphaFoldDB" id="A0A2G3DZ41"/>
<keyword evidence="2" id="KW-0677">Repeat</keyword>
<dbReference type="Pfam" id="PF00132">
    <property type="entry name" value="Hexapep"/>
    <property type="match status" value="1"/>
</dbReference>
<evidence type="ECO:0000256" key="1">
    <source>
        <dbReference type="ARBA" id="ARBA00022679"/>
    </source>
</evidence>
<name>A0A2G3DZ41_9FIRM</name>
<dbReference type="InterPro" id="IPR011004">
    <property type="entry name" value="Trimer_LpxA-like_sf"/>
</dbReference>
<dbReference type="Gene3D" id="2.160.10.10">
    <property type="entry name" value="Hexapeptide repeat proteins"/>
    <property type="match status" value="1"/>
</dbReference>
<comment type="caution">
    <text evidence="3">The sequence shown here is derived from an EMBL/GenBank/DDBJ whole genome shotgun (WGS) entry which is preliminary data.</text>
</comment>
<evidence type="ECO:0000313" key="3">
    <source>
        <dbReference type="EMBL" id="PHU36143.1"/>
    </source>
</evidence>
<dbReference type="Proteomes" id="UP000225889">
    <property type="component" value="Unassembled WGS sequence"/>
</dbReference>
<accession>A0A2G3DZ41</accession>
<keyword evidence="1 3" id="KW-0808">Transferase</keyword>
<dbReference type="PROSITE" id="PS00101">
    <property type="entry name" value="HEXAPEP_TRANSFERASES"/>
    <property type="match status" value="1"/>
</dbReference>
<reference evidence="3 4" key="1">
    <citation type="submission" date="2017-10" db="EMBL/GenBank/DDBJ databases">
        <title>Resolving the taxonomy of Roseburia spp., Eubacterium rectale and Agathobacter spp. through phylogenomic analysis.</title>
        <authorList>
            <person name="Sheridan P.O."/>
            <person name="Walker A.W."/>
            <person name="Duncan S.H."/>
            <person name="Scott K.P."/>
            <person name="Toole P.W.O."/>
            <person name="Luis P."/>
            <person name="Flint H.J."/>
        </authorList>
    </citation>
    <scope>NUCLEOTIDE SEQUENCE [LARGE SCALE GENOMIC DNA]</scope>
    <source>
        <strain evidence="3 4">JK626</strain>
    </source>
</reference>
<dbReference type="InterPro" id="IPR051159">
    <property type="entry name" value="Hexapeptide_acetyltransf"/>
</dbReference>
<dbReference type="PANTHER" id="PTHR23416:SF78">
    <property type="entry name" value="LIPOPOLYSACCHARIDE BIOSYNTHESIS O-ACETYL TRANSFERASE WBBJ-RELATED"/>
    <property type="match status" value="1"/>
</dbReference>
<dbReference type="RefSeq" id="WP_099391124.1">
    <property type="nucleotide sequence ID" value="NZ_PDYF01000006.1"/>
</dbReference>
<dbReference type="InterPro" id="IPR001451">
    <property type="entry name" value="Hexapep"/>
</dbReference>
<proteinExistence type="predicted"/>
<gene>
    <name evidence="3" type="ORF">CSX01_01135</name>
</gene>